<dbReference type="InterPro" id="IPR000073">
    <property type="entry name" value="AB_hydrolase_1"/>
</dbReference>
<accession>A0ABQ3TIB5</accession>
<proteinExistence type="predicted"/>
<dbReference type="GO" id="GO:0016787">
    <property type="term" value="F:hydrolase activity"/>
    <property type="evidence" value="ECO:0007669"/>
    <property type="project" value="UniProtKB-KW"/>
</dbReference>
<name>A0ABQ3TIB5_9ACTN</name>
<feature type="domain" description="AB hydrolase-1" evidence="1">
    <location>
        <begin position="34"/>
        <end position="276"/>
    </location>
</feature>
<dbReference type="EMBL" id="BNED01000005">
    <property type="protein sequence ID" value="GHI79742.1"/>
    <property type="molecule type" value="Genomic_DNA"/>
</dbReference>
<dbReference type="PANTHER" id="PTHR42977">
    <property type="entry name" value="HYDROLASE-RELATED"/>
    <property type="match status" value="1"/>
</dbReference>
<dbReference type="InterPro" id="IPR029058">
    <property type="entry name" value="AB_hydrolase_fold"/>
</dbReference>
<dbReference type="Proteomes" id="UP000608522">
    <property type="component" value="Unassembled WGS sequence"/>
</dbReference>
<keyword evidence="3" id="KW-1185">Reference proteome</keyword>
<gene>
    <name evidence="2" type="ORF">Sspor_53030</name>
</gene>
<dbReference type="RefSeq" id="WP_202201255.1">
    <property type="nucleotide sequence ID" value="NZ_BAAATO010000028.1"/>
</dbReference>
<comment type="caution">
    <text evidence="2">The sequence shown here is derived from an EMBL/GenBank/DDBJ whole genome shotgun (WGS) entry which is preliminary data.</text>
</comment>
<keyword evidence="2" id="KW-0378">Hydrolase</keyword>
<evidence type="ECO:0000313" key="2">
    <source>
        <dbReference type="EMBL" id="GHI79742.1"/>
    </source>
</evidence>
<sequence length="300" mass="32947">MTTVRRTVPTIRHRTADVDGVRVAYRESGPADGPVLLLLHGFPTASHQFARLMDALGDTPYRLIAPDYPGFGHTEAPAGFTYTFDRLADIVEGFTDVLGLDRFALYVFDFGAPVGLRLATRRPERVTGLIVQNGNAYEEGLSDAAREFAGLRREVPGDEERVRGLFTLEGTRFQYETGVADTGLLSPDSWILDLRHLGLPGRADAQADLAFDYASNFAHYPAWQAWLRAARIPVLVVWGAGDPFFTPAGAKAYLRDAPEAEVHIFEGAGHFALETHLPQIAPLIEDFLDARVRAVPSGRS</sequence>
<dbReference type="InterPro" id="IPR000639">
    <property type="entry name" value="Epox_hydrolase-like"/>
</dbReference>
<dbReference type="InterPro" id="IPR051340">
    <property type="entry name" value="Haloalkane_dehalogenase"/>
</dbReference>
<evidence type="ECO:0000313" key="3">
    <source>
        <dbReference type="Proteomes" id="UP000608522"/>
    </source>
</evidence>
<dbReference type="PANTHER" id="PTHR42977:SF1">
    <property type="entry name" value="BLR6576 PROTEIN"/>
    <property type="match status" value="1"/>
</dbReference>
<dbReference type="Gene3D" id="3.40.50.1820">
    <property type="entry name" value="alpha/beta hydrolase"/>
    <property type="match status" value="1"/>
</dbReference>
<reference evidence="3" key="1">
    <citation type="submission" date="2023-07" db="EMBL/GenBank/DDBJ databases">
        <title>Whole genome shotgun sequence of Streptomyces spororaveus NBRC 15456.</title>
        <authorList>
            <person name="Komaki H."/>
            <person name="Tamura T."/>
        </authorList>
    </citation>
    <scope>NUCLEOTIDE SEQUENCE [LARGE SCALE GENOMIC DNA]</scope>
    <source>
        <strain evidence="3">NBRC 15456</strain>
    </source>
</reference>
<protein>
    <submittedName>
        <fullName evidence="2">Hydrolase</fullName>
    </submittedName>
</protein>
<organism evidence="2 3">
    <name type="scientific">Streptomyces spororaveus</name>
    <dbReference type="NCBI Taxonomy" id="284039"/>
    <lineage>
        <taxon>Bacteria</taxon>
        <taxon>Bacillati</taxon>
        <taxon>Actinomycetota</taxon>
        <taxon>Actinomycetes</taxon>
        <taxon>Kitasatosporales</taxon>
        <taxon>Streptomycetaceae</taxon>
        <taxon>Streptomyces</taxon>
    </lineage>
</organism>
<dbReference type="SUPFAM" id="SSF53474">
    <property type="entry name" value="alpha/beta-Hydrolases"/>
    <property type="match status" value="1"/>
</dbReference>
<evidence type="ECO:0000259" key="1">
    <source>
        <dbReference type="Pfam" id="PF00561"/>
    </source>
</evidence>
<dbReference type="Pfam" id="PF00561">
    <property type="entry name" value="Abhydrolase_1"/>
    <property type="match status" value="1"/>
</dbReference>
<dbReference type="PRINTS" id="PR00412">
    <property type="entry name" value="EPOXHYDRLASE"/>
</dbReference>
<dbReference type="PRINTS" id="PR00111">
    <property type="entry name" value="ABHYDROLASE"/>
</dbReference>